<feature type="domain" description="UspA" evidence="2">
    <location>
        <begin position="1"/>
        <end position="148"/>
    </location>
</feature>
<protein>
    <recommendedName>
        <fullName evidence="2">UspA domain-containing protein</fullName>
    </recommendedName>
</protein>
<dbReference type="OrthoDB" id="9794782at2"/>
<dbReference type="AlphaFoldDB" id="W8T8A6"/>
<evidence type="ECO:0000256" key="1">
    <source>
        <dbReference type="ARBA" id="ARBA00008791"/>
    </source>
</evidence>
<dbReference type="Pfam" id="PF00582">
    <property type="entry name" value="Usp"/>
    <property type="match status" value="1"/>
</dbReference>
<evidence type="ECO:0000313" key="4">
    <source>
        <dbReference type="Proteomes" id="UP000019591"/>
    </source>
</evidence>
<dbReference type="RefSeq" id="WP_025436061.1">
    <property type="nucleotide sequence ID" value="NZ_CP007452.1"/>
</dbReference>
<sequence length="171" mass="19137">MIQSILLPVEGIEFSKRAYKIALDIAQKYGAFVTILHIDKRPAYAPVEPVKAKPPKKGNVSEFKHAARSKGKNDIANSAKAYFGAHGIKVQVIVTYSDTVQAILEHAASGKYDVVIMCNYEDSLIKKFATSFTIKRIIAKSQIPVLVVQASSYKIIDMEEERIRRIQEEIK</sequence>
<dbReference type="PANTHER" id="PTHR46268:SF25">
    <property type="entry name" value="USPA DOMAIN PROTEIN"/>
    <property type="match status" value="1"/>
</dbReference>
<comment type="similarity">
    <text evidence="1">Belongs to the universal stress protein A family.</text>
</comment>
<dbReference type="EMBL" id="CP007452">
    <property type="protein sequence ID" value="AHM57105.1"/>
    <property type="molecule type" value="Genomic_DNA"/>
</dbReference>
<accession>W8T8A6</accession>
<dbReference type="KEGG" id="eac:EAL2_c18130"/>
<dbReference type="Gene3D" id="3.40.50.620">
    <property type="entry name" value="HUPs"/>
    <property type="match status" value="1"/>
</dbReference>
<evidence type="ECO:0000313" key="3">
    <source>
        <dbReference type="EMBL" id="AHM57105.1"/>
    </source>
</evidence>
<organism evidence="3 4">
    <name type="scientific">Peptoclostridium acidaminophilum DSM 3953</name>
    <dbReference type="NCBI Taxonomy" id="1286171"/>
    <lineage>
        <taxon>Bacteria</taxon>
        <taxon>Bacillati</taxon>
        <taxon>Bacillota</taxon>
        <taxon>Clostridia</taxon>
        <taxon>Peptostreptococcales</taxon>
        <taxon>Peptoclostridiaceae</taxon>
        <taxon>Peptoclostridium</taxon>
    </lineage>
</organism>
<dbReference type="SUPFAM" id="SSF52402">
    <property type="entry name" value="Adenine nucleotide alpha hydrolases-like"/>
    <property type="match status" value="1"/>
</dbReference>
<dbReference type="InterPro" id="IPR014729">
    <property type="entry name" value="Rossmann-like_a/b/a_fold"/>
</dbReference>
<dbReference type="STRING" id="1286171.EAL2_c18130"/>
<dbReference type="PATRIC" id="fig|1286171.3.peg.1772"/>
<gene>
    <name evidence="3" type="ORF">EAL2_c18130</name>
</gene>
<dbReference type="Proteomes" id="UP000019591">
    <property type="component" value="Chromosome"/>
</dbReference>
<dbReference type="HOGENOM" id="CLU_1560630_0_0_9"/>
<dbReference type="CDD" id="cd00293">
    <property type="entry name" value="USP-like"/>
    <property type="match status" value="1"/>
</dbReference>
<keyword evidence="4" id="KW-1185">Reference proteome</keyword>
<reference evidence="3 4" key="1">
    <citation type="journal article" date="2014" name="Genome Announc.">
        <title>Complete Genome Sequence of Amino Acid-Utilizing Eubacterium acidaminophilum al-2 (DSM 3953).</title>
        <authorList>
            <person name="Poehlein A."/>
            <person name="Andreesen J.R."/>
            <person name="Daniel R."/>
        </authorList>
    </citation>
    <scope>NUCLEOTIDE SEQUENCE [LARGE SCALE GENOMIC DNA]</scope>
    <source>
        <strain evidence="3 4">DSM 3953</strain>
    </source>
</reference>
<proteinExistence type="inferred from homology"/>
<dbReference type="PANTHER" id="PTHR46268">
    <property type="entry name" value="STRESS RESPONSE PROTEIN NHAX"/>
    <property type="match status" value="1"/>
</dbReference>
<name>W8T8A6_PEPAC</name>
<evidence type="ECO:0000259" key="2">
    <source>
        <dbReference type="Pfam" id="PF00582"/>
    </source>
</evidence>
<dbReference type="InterPro" id="IPR006016">
    <property type="entry name" value="UspA"/>
</dbReference>